<keyword evidence="7" id="KW-0547">Nucleotide-binding</keyword>
<dbReference type="SUPFAM" id="SSF55874">
    <property type="entry name" value="ATPase domain of HSP90 chaperone/DNA topoisomerase II/histidine kinase"/>
    <property type="match status" value="1"/>
</dbReference>
<keyword evidence="10" id="KW-0812">Transmembrane</keyword>
<reference evidence="13" key="2">
    <citation type="submission" date="2023-06" db="EMBL/GenBank/DDBJ databases">
        <authorList>
            <person name="Lucena T."/>
            <person name="Sun Q."/>
        </authorList>
    </citation>
    <scope>NUCLEOTIDE SEQUENCE</scope>
    <source>
        <strain evidence="13">CECT 7703</strain>
    </source>
</reference>
<dbReference type="EC" id="2.7.13.3" evidence="3"/>
<keyword evidence="14" id="KW-1185">Reference proteome</keyword>
<evidence type="ECO:0000256" key="4">
    <source>
        <dbReference type="ARBA" id="ARBA00022475"/>
    </source>
</evidence>
<dbReference type="PANTHER" id="PTHR44936">
    <property type="entry name" value="SENSOR PROTEIN CREC"/>
    <property type="match status" value="1"/>
</dbReference>
<dbReference type="Pfam" id="PF00512">
    <property type="entry name" value="HisKA"/>
    <property type="match status" value="1"/>
</dbReference>
<dbReference type="RefSeq" id="WP_290331059.1">
    <property type="nucleotide sequence ID" value="NZ_JAUFPU010000001.1"/>
</dbReference>
<dbReference type="Pfam" id="PF02518">
    <property type="entry name" value="HATPase_c"/>
    <property type="match status" value="1"/>
</dbReference>
<keyword evidence="4" id="KW-1003">Cell membrane</keyword>
<dbReference type="InterPro" id="IPR005467">
    <property type="entry name" value="His_kinase_dom"/>
</dbReference>
<organism evidence="13 14">
    <name type="scientific">Chitinimonas viridis</name>
    <dbReference type="NCBI Taxonomy" id="664880"/>
    <lineage>
        <taxon>Bacteria</taxon>
        <taxon>Pseudomonadati</taxon>
        <taxon>Pseudomonadota</taxon>
        <taxon>Betaproteobacteria</taxon>
        <taxon>Neisseriales</taxon>
        <taxon>Chitinibacteraceae</taxon>
        <taxon>Chitinimonas</taxon>
    </lineage>
</organism>
<evidence type="ECO:0000256" key="1">
    <source>
        <dbReference type="ARBA" id="ARBA00000085"/>
    </source>
</evidence>
<keyword evidence="8" id="KW-0418">Kinase</keyword>
<evidence type="ECO:0000256" key="9">
    <source>
        <dbReference type="ARBA" id="ARBA00022840"/>
    </source>
</evidence>
<dbReference type="SUPFAM" id="SSF47384">
    <property type="entry name" value="Homodimeric domain of signal transducing histidine kinase"/>
    <property type="match status" value="1"/>
</dbReference>
<comment type="subcellular location">
    <subcellularLocation>
        <location evidence="2">Cell membrane</location>
        <topology evidence="2">Multi-pass membrane protein</topology>
    </subcellularLocation>
</comment>
<reference evidence="13" key="1">
    <citation type="journal article" date="2014" name="Int. J. Syst. Evol. Microbiol.">
        <title>Complete genome of a new Firmicutes species belonging to the dominant human colonic microbiota ('Ruminococcus bicirculans') reveals two chromosomes and a selective capacity to utilize plant glucans.</title>
        <authorList>
            <consortium name="NISC Comparative Sequencing Program"/>
            <person name="Wegmann U."/>
            <person name="Louis P."/>
            <person name="Goesmann A."/>
            <person name="Henrissat B."/>
            <person name="Duncan S.H."/>
            <person name="Flint H.J."/>
        </authorList>
    </citation>
    <scope>NUCLEOTIDE SEQUENCE</scope>
    <source>
        <strain evidence="13">CECT 7703</strain>
    </source>
</reference>
<sequence>MLARLRPSFRQLLLLAFLLLAGLLGAASLSALLTLESLVKQSRGGAAHAVQLSADAQLLAERSVTMERAARQFLVLDDPNIRLRYDEALRDSLAALQRLEAGLADQEVANRWRQQQARIADYLAKPTKPTRRHEALLSTEFKALAQLNSQLASAVRNDLEHRNADLLSGLEEGRLQLSGQLLAALLLAILLALIFGLWLARPLRQLEGAILSLGENQLDRAIDIRGPADLRRLGQRLDWLRLRLAELDADKTRFLRHISHELKTPLAALREGVALLEDEIAGPLTEQQREVSGILAQNVVALQQQIEDLLRFHAAAFEARQLNLAPCDLRALLEKVVDTQRLQWQARQLKPEIDGPTLSARIDADKLAIALGNLLSNAIRFSPQGGSIGLSLRRSGKHIQIDISDQGPGIAEQDRPRIFEPFYQGQHQPPAARHGSGIGLSIVQEYLQAHGGQVFLLPHEPGTCFRIELPDEN</sequence>
<evidence type="ECO:0000256" key="10">
    <source>
        <dbReference type="SAM" id="Phobius"/>
    </source>
</evidence>
<dbReference type="InterPro" id="IPR036890">
    <property type="entry name" value="HATPase_C_sf"/>
</dbReference>
<proteinExistence type="predicted"/>
<dbReference type="Pfam" id="PF00672">
    <property type="entry name" value="HAMP"/>
    <property type="match status" value="1"/>
</dbReference>
<evidence type="ECO:0000313" key="14">
    <source>
        <dbReference type="Proteomes" id="UP001180081"/>
    </source>
</evidence>
<accession>A0ABT8AZI0</accession>
<dbReference type="SMART" id="SM00387">
    <property type="entry name" value="HATPase_c"/>
    <property type="match status" value="1"/>
</dbReference>
<evidence type="ECO:0000256" key="3">
    <source>
        <dbReference type="ARBA" id="ARBA00012438"/>
    </source>
</evidence>
<evidence type="ECO:0000259" key="11">
    <source>
        <dbReference type="PROSITE" id="PS50109"/>
    </source>
</evidence>
<dbReference type="PRINTS" id="PR00344">
    <property type="entry name" value="BCTRLSENSOR"/>
</dbReference>
<dbReference type="Gene3D" id="3.30.565.10">
    <property type="entry name" value="Histidine kinase-like ATPase, C-terminal domain"/>
    <property type="match status" value="1"/>
</dbReference>
<dbReference type="InterPro" id="IPR050980">
    <property type="entry name" value="2C_sensor_his_kinase"/>
</dbReference>
<dbReference type="InterPro" id="IPR003660">
    <property type="entry name" value="HAMP_dom"/>
</dbReference>
<keyword evidence="5" id="KW-0597">Phosphoprotein</keyword>
<dbReference type="EMBL" id="JAUFPU010000001">
    <property type="protein sequence ID" value="MDN3575394.1"/>
    <property type="molecule type" value="Genomic_DNA"/>
</dbReference>
<feature type="transmembrane region" description="Helical" evidence="10">
    <location>
        <begin position="181"/>
        <end position="200"/>
    </location>
</feature>
<comment type="catalytic activity">
    <reaction evidence="1">
        <text>ATP + protein L-histidine = ADP + protein N-phospho-L-histidine.</text>
        <dbReference type="EC" id="2.7.13.3"/>
    </reaction>
</comment>
<evidence type="ECO:0000256" key="5">
    <source>
        <dbReference type="ARBA" id="ARBA00022553"/>
    </source>
</evidence>
<evidence type="ECO:0000259" key="12">
    <source>
        <dbReference type="PROSITE" id="PS50885"/>
    </source>
</evidence>
<keyword evidence="9 13" id="KW-0067">ATP-binding</keyword>
<dbReference type="SMART" id="SM00304">
    <property type="entry name" value="HAMP"/>
    <property type="match status" value="2"/>
</dbReference>
<keyword evidence="10" id="KW-0472">Membrane</keyword>
<name>A0ABT8AZI0_9NEIS</name>
<dbReference type="Gene3D" id="1.10.287.130">
    <property type="match status" value="1"/>
</dbReference>
<comment type="caution">
    <text evidence="13">The sequence shown here is derived from an EMBL/GenBank/DDBJ whole genome shotgun (WGS) entry which is preliminary data.</text>
</comment>
<dbReference type="PROSITE" id="PS50109">
    <property type="entry name" value="HIS_KIN"/>
    <property type="match status" value="1"/>
</dbReference>
<dbReference type="SMART" id="SM00388">
    <property type="entry name" value="HisKA"/>
    <property type="match status" value="1"/>
</dbReference>
<dbReference type="InterPro" id="IPR036097">
    <property type="entry name" value="HisK_dim/P_sf"/>
</dbReference>
<evidence type="ECO:0000256" key="7">
    <source>
        <dbReference type="ARBA" id="ARBA00022741"/>
    </source>
</evidence>
<dbReference type="PROSITE" id="PS50885">
    <property type="entry name" value="HAMP"/>
    <property type="match status" value="1"/>
</dbReference>
<evidence type="ECO:0000256" key="6">
    <source>
        <dbReference type="ARBA" id="ARBA00022679"/>
    </source>
</evidence>
<dbReference type="CDD" id="cd00082">
    <property type="entry name" value="HisKA"/>
    <property type="match status" value="1"/>
</dbReference>
<evidence type="ECO:0000256" key="8">
    <source>
        <dbReference type="ARBA" id="ARBA00022777"/>
    </source>
</evidence>
<evidence type="ECO:0000256" key="2">
    <source>
        <dbReference type="ARBA" id="ARBA00004651"/>
    </source>
</evidence>
<feature type="domain" description="Histidine kinase" evidence="11">
    <location>
        <begin position="257"/>
        <end position="473"/>
    </location>
</feature>
<dbReference type="Gene3D" id="6.10.340.10">
    <property type="match status" value="1"/>
</dbReference>
<gene>
    <name evidence="13" type="ORF">QWZ03_01225</name>
</gene>
<keyword evidence="10" id="KW-1133">Transmembrane helix</keyword>
<dbReference type="Proteomes" id="UP001180081">
    <property type="component" value="Unassembled WGS sequence"/>
</dbReference>
<dbReference type="CDD" id="cd00075">
    <property type="entry name" value="HATPase"/>
    <property type="match status" value="1"/>
</dbReference>
<feature type="domain" description="HAMP" evidence="12">
    <location>
        <begin position="197"/>
        <end position="249"/>
    </location>
</feature>
<dbReference type="InterPro" id="IPR003594">
    <property type="entry name" value="HATPase_dom"/>
</dbReference>
<dbReference type="InterPro" id="IPR003661">
    <property type="entry name" value="HisK_dim/P_dom"/>
</dbReference>
<keyword evidence="6" id="KW-0808">Transferase</keyword>
<protein>
    <recommendedName>
        <fullName evidence="3">histidine kinase</fullName>
        <ecNumber evidence="3">2.7.13.3</ecNumber>
    </recommendedName>
</protein>
<dbReference type="InterPro" id="IPR004358">
    <property type="entry name" value="Sig_transdc_His_kin-like_C"/>
</dbReference>
<dbReference type="PANTHER" id="PTHR44936:SF10">
    <property type="entry name" value="SENSOR PROTEIN RSTB"/>
    <property type="match status" value="1"/>
</dbReference>
<evidence type="ECO:0000313" key="13">
    <source>
        <dbReference type="EMBL" id="MDN3575394.1"/>
    </source>
</evidence>
<dbReference type="GO" id="GO:0005524">
    <property type="term" value="F:ATP binding"/>
    <property type="evidence" value="ECO:0007669"/>
    <property type="project" value="UniProtKB-KW"/>
</dbReference>